<protein>
    <submittedName>
        <fullName evidence="8">Chromate efflux transporter</fullName>
    </submittedName>
</protein>
<sequence>MNQNSEIKELAKLFLKLGLTAFGGPVAHIAMMQEEVVQKRKWLSEQHFLDLIGATNLIPGPNSTEMAIHIGNERAGWKGLIAAGLCFILPAVFITGFFAWGYKQYGQLPEIQPFIYGIKPAIIAVILAAIYPLAKKSLKSIPLAGIGIAVLILSLLDFHEIYLMFGAGLFALFWYFIRVQKVKNTSIFLPITLMQVSTATVLTATNMNLFWIFLKIGAILYGSGYVLFAFLDAELVATGLLTRQQLIDAIAVGQFTPGPVFSSVTFIGYQIKGFSGAVVSTIAIFLPSFIFVALLNPLVKKMRNSKPFSAFLDAVNIASVAIIISICYAMAKDTVTDWRTILIAMISLAITFGFKRINSAFIVLGSSILGYMLTLL</sequence>
<feature type="transmembrane region" description="Helical" evidence="7">
    <location>
        <begin position="277"/>
        <end position="299"/>
    </location>
</feature>
<feature type="transmembrane region" description="Helical" evidence="7">
    <location>
        <begin position="114"/>
        <end position="133"/>
    </location>
</feature>
<comment type="caution">
    <text evidence="8">The sequence shown here is derived from an EMBL/GenBank/DDBJ whole genome shotgun (WGS) entry which is preliminary data.</text>
</comment>
<keyword evidence="5 7" id="KW-1133">Transmembrane helix</keyword>
<dbReference type="AlphaFoldDB" id="A0A482TQX6"/>
<evidence type="ECO:0000313" key="8">
    <source>
        <dbReference type="EMBL" id="RYJ52389.1"/>
    </source>
</evidence>
<dbReference type="PIRSF" id="PIRSF004810">
    <property type="entry name" value="ChrA"/>
    <property type="match status" value="1"/>
</dbReference>
<organism evidence="8 9">
    <name type="scientific">Flavobacterium petrolei</name>
    <dbReference type="NCBI Taxonomy" id="2259594"/>
    <lineage>
        <taxon>Bacteria</taxon>
        <taxon>Pseudomonadati</taxon>
        <taxon>Bacteroidota</taxon>
        <taxon>Flavobacteriia</taxon>
        <taxon>Flavobacteriales</taxon>
        <taxon>Flavobacteriaceae</taxon>
        <taxon>Flavobacterium</taxon>
    </lineage>
</organism>
<evidence type="ECO:0000256" key="4">
    <source>
        <dbReference type="ARBA" id="ARBA00022692"/>
    </source>
</evidence>
<comment type="subcellular location">
    <subcellularLocation>
        <location evidence="1">Cell membrane</location>
        <topology evidence="1">Multi-pass membrane protein</topology>
    </subcellularLocation>
</comment>
<keyword evidence="6 7" id="KW-0472">Membrane</keyword>
<dbReference type="EMBL" id="QNVY02000002">
    <property type="protein sequence ID" value="RYJ52389.1"/>
    <property type="molecule type" value="Genomic_DNA"/>
</dbReference>
<dbReference type="OrthoDB" id="9788907at2"/>
<dbReference type="NCBIfam" id="TIGR00937">
    <property type="entry name" value="2A51"/>
    <property type="match status" value="1"/>
</dbReference>
<keyword evidence="3" id="KW-1003">Cell membrane</keyword>
<dbReference type="RefSeq" id="WP_113665556.1">
    <property type="nucleotide sequence ID" value="NZ_QNVY02000002.1"/>
</dbReference>
<keyword evidence="9" id="KW-1185">Reference proteome</keyword>
<evidence type="ECO:0000256" key="6">
    <source>
        <dbReference type="ARBA" id="ARBA00023136"/>
    </source>
</evidence>
<dbReference type="GO" id="GO:0005886">
    <property type="term" value="C:plasma membrane"/>
    <property type="evidence" value="ECO:0007669"/>
    <property type="project" value="UniProtKB-SubCell"/>
</dbReference>
<evidence type="ECO:0000256" key="2">
    <source>
        <dbReference type="ARBA" id="ARBA00005262"/>
    </source>
</evidence>
<dbReference type="InterPro" id="IPR014047">
    <property type="entry name" value="Chr_Tranpt_l_chain"/>
</dbReference>
<evidence type="ECO:0000256" key="7">
    <source>
        <dbReference type="SAM" id="Phobius"/>
    </source>
</evidence>
<feature type="transmembrane region" description="Helical" evidence="7">
    <location>
        <begin position="210"/>
        <end position="231"/>
    </location>
</feature>
<dbReference type="PANTHER" id="PTHR33567">
    <property type="entry name" value="CHROMATE ION TRANSPORTER (EUROFUNG)"/>
    <property type="match status" value="1"/>
</dbReference>
<dbReference type="Proteomes" id="UP000253235">
    <property type="component" value="Unassembled WGS sequence"/>
</dbReference>
<evidence type="ECO:0000256" key="3">
    <source>
        <dbReference type="ARBA" id="ARBA00022475"/>
    </source>
</evidence>
<dbReference type="PANTHER" id="PTHR33567:SF3">
    <property type="entry name" value="CHROMATE ION TRANSPORTER (EUROFUNG)"/>
    <property type="match status" value="1"/>
</dbReference>
<keyword evidence="4 7" id="KW-0812">Transmembrane</keyword>
<feature type="transmembrane region" description="Helical" evidence="7">
    <location>
        <begin position="80"/>
        <end position="102"/>
    </location>
</feature>
<evidence type="ECO:0000313" key="9">
    <source>
        <dbReference type="Proteomes" id="UP000253235"/>
    </source>
</evidence>
<dbReference type="InterPro" id="IPR003370">
    <property type="entry name" value="Chromate_transpt"/>
</dbReference>
<feature type="transmembrane region" description="Helical" evidence="7">
    <location>
        <begin position="337"/>
        <end position="354"/>
    </location>
</feature>
<proteinExistence type="inferred from homology"/>
<dbReference type="Pfam" id="PF02417">
    <property type="entry name" value="Chromate_transp"/>
    <property type="match status" value="2"/>
</dbReference>
<dbReference type="GO" id="GO:0015109">
    <property type="term" value="F:chromate transmembrane transporter activity"/>
    <property type="evidence" value="ECO:0007669"/>
    <property type="project" value="InterPro"/>
</dbReference>
<evidence type="ECO:0000256" key="1">
    <source>
        <dbReference type="ARBA" id="ARBA00004651"/>
    </source>
</evidence>
<comment type="similarity">
    <text evidence="2">Belongs to the chromate ion transporter (CHR) (TC 2.A.51) family.</text>
</comment>
<accession>A0A482TQX6</accession>
<evidence type="ECO:0000256" key="5">
    <source>
        <dbReference type="ARBA" id="ARBA00022989"/>
    </source>
</evidence>
<name>A0A482TQX6_9FLAO</name>
<feature type="transmembrane region" description="Helical" evidence="7">
    <location>
        <begin position="13"/>
        <end position="31"/>
    </location>
</feature>
<gene>
    <name evidence="8" type="primary">chrA</name>
    <name evidence="8" type="ORF">DR871_009185</name>
</gene>
<feature type="transmembrane region" description="Helical" evidence="7">
    <location>
        <begin position="140"/>
        <end position="156"/>
    </location>
</feature>
<feature type="transmembrane region" description="Helical" evidence="7">
    <location>
        <begin position="252"/>
        <end position="271"/>
    </location>
</feature>
<reference evidence="8 9" key="1">
    <citation type="submission" date="2019-01" db="EMBL/GenBank/DDBJ databases">
        <title>Flavobacterium sp. nov. isolated from arctic soil.</title>
        <authorList>
            <person name="Kim D.-U."/>
        </authorList>
    </citation>
    <scope>NUCLEOTIDE SEQUENCE [LARGE SCALE GENOMIC DNA]</scope>
    <source>
        <strain evidence="8 9">Kopri-42</strain>
    </source>
</reference>
<feature type="transmembrane region" description="Helical" evidence="7">
    <location>
        <begin position="311"/>
        <end position="331"/>
    </location>
</feature>